<gene>
    <name evidence="4" type="primary">pptT</name>
    <name evidence="4" type="ORF">GCM10010201_03390</name>
</gene>
<dbReference type="SUPFAM" id="SSF56214">
    <property type="entry name" value="4'-phosphopantetheinyl transferase"/>
    <property type="match status" value="1"/>
</dbReference>
<dbReference type="GO" id="GO:0016740">
    <property type="term" value="F:transferase activity"/>
    <property type="evidence" value="ECO:0007669"/>
    <property type="project" value="UniProtKB-KW"/>
</dbReference>
<dbReference type="InterPro" id="IPR037143">
    <property type="entry name" value="4-PPantetheinyl_Trfase_dom_sf"/>
</dbReference>
<evidence type="ECO:0000259" key="3">
    <source>
        <dbReference type="Pfam" id="PF17837"/>
    </source>
</evidence>
<reference evidence="5" key="1">
    <citation type="journal article" date="2019" name="Int. J. Syst. Evol. Microbiol.">
        <title>The Global Catalogue of Microorganisms (GCM) 10K type strain sequencing project: providing services to taxonomists for standard genome sequencing and annotation.</title>
        <authorList>
            <consortium name="The Broad Institute Genomics Platform"/>
            <consortium name="The Broad Institute Genome Sequencing Center for Infectious Disease"/>
            <person name="Wu L."/>
            <person name="Ma J."/>
        </authorList>
    </citation>
    <scope>NUCLEOTIDE SEQUENCE [LARGE SCALE GENOMIC DNA]</scope>
    <source>
        <strain evidence="5">JCM 3367</strain>
    </source>
</reference>
<proteinExistence type="predicted"/>
<dbReference type="InterPro" id="IPR041354">
    <property type="entry name" value="4PPT_N"/>
</dbReference>
<protein>
    <submittedName>
        <fullName evidence="4">4'-phosphopantetheinyl transferase</fullName>
    </submittedName>
</protein>
<sequence length="232" mass="24530">MPDDLPRQSPPLLRALLPSSVATVEAYGPPAPAALFPQEAVWVAKAVPKRVDEFAAARACARAALRQFGVEPGPIPRGERGEPCWPDEFVGAITHCDGYRAAAVARRSEVVSVGIDAEPHGPLPDGVLGLVSSAGERDHLSAMAAAQPAPAWDRLLFSAKESVYKAWFPVARRWLGFEEAEVVFTPSADPLAGAFTARLSPPARFEGVDLGRLSGRYAVGSGLVVTAIVVIC</sequence>
<keyword evidence="5" id="KW-1185">Reference proteome</keyword>
<dbReference type="RefSeq" id="WP_344167077.1">
    <property type="nucleotide sequence ID" value="NZ_BAAARY010000001.1"/>
</dbReference>
<feature type="domain" description="4'-phosphopantetheinyl transferase" evidence="2">
    <location>
        <begin position="112"/>
        <end position="199"/>
    </location>
</feature>
<evidence type="ECO:0000313" key="4">
    <source>
        <dbReference type="EMBL" id="GAA2511692.1"/>
    </source>
</evidence>
<keyword evidence="1 4" id="KW-0808">Transferase</keyword>
<feature type="domain" description="4'-phosphopantetheinyl transferase N-terminal" evidence="3">
    <location>
        <begin position="39"/>
        <end position="105"/>
    </location>
</feature>
<dbReference type="InterPro" id="IPR008278">
    <property type="entry name" value="4-PPantetheinyl_Trfase_dom"/>
</dbReference>
<dbReference type="PANTHER" id="PTHR38096">
    <property type="entry name" value="ENTEROBACTIN SYNTHASE COMPONENT D"/>
    <property type="match status" value="1"/>
</dbReference>
<name>A0ABP6AAN2_9ACTN</name>
<dbReference type="Pfam" id="PF17837">
    <property type="entry name" value="4PPT_N"/>
    <property type="match status" value="1"/>
</dbReference>
<evidence type="ECO:0000256" key="1">
    <source>
        <dbReference type="ARBA" id="ARBA00022679"/>
    </source>
</evidence>
<comment type="caution">
    <text evidence="4">The sequence shown here is derived from an EMBL/GenBank/DDBJ whole genome shotgun (WGS) entry which is preliminary data.</text>
</comment>
<evidence type="ECO:0000313" key="5">
    <source>
        <dbReference type="Proteomes" id="UP001499978"/>
    </source>
</evidence>
<accession>A0ABP6AAN2</accession>
<dbReference type="PANTHER" id="PTHR38096:SF1">
    <property type="entry name" value="ENTEROBACTIN SYNTHASE COMPONENT D"/>
    <property type="match status" value="1"/>
</dbReference>
<dbReference type="InterPro" id="IPR003542">
    <property type="entry name" value="Enbac_synth_compD-like"/>
</dbReference>
<organism evidence="4 5">
    <name type="scientific">Pilimelia columellifera subsp. columellifera</name>
    <dbReference type="NCBI Taxonomy" id="706583"/>
    <lineage>
        <taxon>Bacteria</taxon>
        <taxon>Bacillati</taxon>
        <taxon>Actinomycetota</taxon>
        <taxon>Actinomycetes</taxon>
        <taxon>Micromonosporales</taxon>
        <taxon>Micromonosporaceae</taxon>
        <taxon>Pilimelia</taxon>
    </lineage>
</organism>
<dbReference type="Proteomes" id="UP001499978">
    <property type="component" value="Unassembled WGS sequence"/>
</dbReference>
<dbReference type="Gene3D" id="3.90.470.20">
    <property type="entry name" value="4'-phosphopantetheinyl transferase domain"/>
    <property type="match status" value="1"/>
</dbReference>
<dbReference type="PRINTS" id="PR01399">
    <property type="entry name" value="ENTSNTHTASED"/>
</dbReference>
<dbReference type="Pfam" id="PF01648">
    <property type="entry name" value="ACPS"/>
    <property type="match status" value="1"/>
</dbReference>
<evidence type="ECO:0000259" key="2">
    <source>
        <dbReference type="Pfam" id="PF01648"/>
    </source>
</evidence>
<dbReference type="EMBL" id="BAAARY010000001">
    <property type="protein sequence ID" value="GAA2511692.1"/>
    <property type="molecule type" value="Genomic_DNA"/>
</dbReference>